<proteinExistence type="predicted"/>
<protein>
    <submittedName>
        <fullName evidence="1">Uncharacterized protein</fullName>
    </submittedName>
</protein>
<reference evidence="1" key="2">
    <citation type="journal article" date="2024" name="Environ. Microbiol.">
        <title>Genome analysis and description of Tunturibacter gen. nov. expands the diversity of Terriglobia in tundra soils.</title>
        <authorList>
            <person name="Messyasz A."/>
            <person name="Mannisto M.K."/>
            <person name="Kerkhof L.J."/>
            <person name="Haggblom M.M."/>
        </authorList>
    </citation>
    <scope>NUCLEOTIDE SEQUENCE</scope>
    <source>
        <strain evidence="1">X5P6</strain>
    </source>
</reference>
<reference evidence="1" key="1">
    <citation type="submission" date="2023-08" db="EMBL/GenBank/DDBJ databases">
        <authorList>
            <person name="Messyasz A."/>
            <person name="Mannisto M.K."/>
            <person name="Kerkhof L.J."/>
            <person name="Haggblom M."/>
        </authorList>
    </citation>
    <scope>NUCLEOTIDE SEQUENCE</scope>
    <source>
        <strain evidence="1">X5P6</strain>
    </source>
</reference>
<dbReference type="EMBL" id="CP132942">
    <property type="protein sequence ID" value="XCB31139.1"/>
    <property type="molecule type" value="Genomic_DNA"/>
</dbReference>
<dbReference type="KEGG" id="tpsc:RBB77_11765"/>
<dbReference type="PROSITE" id="PS51257">
    <property type="entry name" value="PROKAR_LIPOPROTEIN"/>
    <property type="match status" value="1"/>
</dbReference>
<name>A0AAU7ZIZ6_9BACT</name>
<accession>A0AAU7ZIZ6</accession>
<dbReference type="RefSeq" id="WP_353061982.1">
    <property type="nucleotide sequence ID" value="NZ_CP132942.1"/>
</dbReference>
<dbReference type="AlphaFoldDB" id="A0AAU7ZIZ6"/>
<evidence type="ECO:0000313" key="1">
    <source>
        <dbReference type="EMBL" id="XCB31139.1"/>
    </source>
</evidence>
<gene>
    <name evidence="1" type="ORF">RBB77_11765</name>
</gene>
<organism evidence="1">
    <name type="scientific">Tunturiibacter psychrotolerans</name>
    <dbReference type="NCBI Taxonomy" id="3069686"/>
    <lineage>
        <taxon>Bacteria</taxon>
        <taxon>Pseudomonadati</taxon>
        <taxon>Acidobacteriota</taxon>
        <taxon>Terriglobia</taxon>
        <taxon>Terriglobales</taxon>
        <taxon>Acidobacteriaceae</taxon>
        <taxon>Tunturiibacter</taxon>
    </lineage>
</organism>
<sequence>MRSAMVEILLINLAGMEAGSSTLGGVACSDIGAGFGWTMAGIERVASVERSELSGTNWTMGA</sequence>